<dbReference type="SUPFAM" id="SSF89372">
    <property type="entry name" value="Fucose-specific lectin"/>
    <property type="match status" value="1"/>
</dbReference>
<dbReference type="Gene3D" id="6.10.250.2930">
    <property type="match status" value="1"/>
</dbReference>
<sequence length="539" mass="57231">MSTGAGIPSYQQACLAPDTRNSAVYLVGGSSSVAGLLEVNYVSLTNINAPTIRSIGSNVNTLKWAAGAPKACFPAPSSDQANSVIKVIQFGHGASYMSYISPEGVVADPTSFAGLEFQSPKLFGLRLSFLTEGGSLSDQNTGLYPSAVDPLLSVGTYTPTSVGDSHGYSVVFDKQGKGQVFTAIGSDQATVNNTISVLVLSNPGNVNMNGIVLSSDAVSVTMGDTGYILDKSKDANTIVLYSITPGSSSTLQKVSNNGDAPAFFPSIAVAALNKQIVVYSAPPGGTPYFNSFDTTTGTWGGINLIHAPGPSGSKSVGAIIGGVVGGLLVIALLAFLFIRRRNNRRRKAAVASIANANADKYAPEPSNEGMTELDNGGMVVPIEGQVWQSQRQQQLPQQAGYNYQPPIFDPYAQVQKPDEPLYVPYRPPTKFFDPYGGNQAIGLPVNYDTTGSQSSATVYSASSFVSPGVFRTEPEPQNQQQHYSPVQQQQQQQHYSPIQQQQQCQDQQHFSPEPAYDYHMEMGAPISGPSKSPQFIPQL</sequence>
<dbReference type="EMBL" id="KV442022">
    <property type="protein sequence ID" value="OAQ33121.1"/>
    <property type="molecule type" value="Genomic_DNA"/>
</dbReference>
<evidence type="ECO:0000256" key="1">
    <source>
        <dbReference type="ARBA" id="ARBA00011902"/>
    </source>
</evidence>
<keyword evidence="6" id="KW-0812">Transmembrane</keyword>
<dbReference type="AlphaFoldDB" id="A0A197K8V1"/>
<keyword evidence="4" id="KW-0829">Tyrosine-protein kinase</keyword>
<feature type="compositionally biased region" description="Polar residues" evidence="5">
    <location>
        <begin position="529"/>
        <end position="539"/>
    </location>
</feature>
<evidence type="ECO:0000256" key="2">
    <source>
        <dbReference type="ARBA" id="ARBA00022679"/>
    </source>
</evidence>
<evidence type="ECO:0000256" key="5">
    <source>
        <dbReference type="SAM" id="MobiDB-lite"/>
    </source>
</evidence>
<keyword evidence="6" id="KW-0472">Membrane</keyword>
<evidence type="ECO:0000256" key="4">
    <source>
        <dbReference type="ARBA" id="ARBA00023137"/>
    </source>
</evidence>
<dbReference type="EC" id="2.7.10.1" evidence="1"/>
<proteinExistence type="predicted"/>
<keyword evidence="3" id="KW-0418">Kinase</keyword>
<evidence type="ECO:0000313" key="7">
    <source>
        <dbReference type="EMBL" id="OAQ33121.1"/>
    </source>
</evidence>
<keyword evidence="8" id="KW-1185">Reference proteome</keyword>
<feature type="transmembrane region" description="Helical" evidence="6">
    <location>
        <begin position="316"/>
        <end position="338"/>
    </location>
</feature>
<evidence type="ECO:0000313" key="8">
    <source>
        <dbReference type="Proteomes" id="UP000078512"/>
    </source>
</evidence>
<gene>
    <name evidence="7" type="ORF">K457DRAFT_122831</name>
</gene>
<feature type="compositionally biased region" description="Low complexity" evidence="5">
    <location>
        <begin position="477"/>
        <end position="508"/>
    </location>
</feature>
<evidence type="ECO:0000256" key="3">
    <source>
        <dbReference type="ARBA" id="ARBA00022777"/>
    </source>
</evidence>
<accession>A0A197K8V1</accession>
<dbReference type="InterPro" id="IPR044912">
    <property type="entry name" value="Egfr_JX_dom"/>
</dbReference>
<reference evidence="7 8" key="1">
    <citation type="submission" date="2016-05" db="EMBL/GenBank/DDBJ databases">
        <title>Genome sequencing reveals origins of a unique bacterial endosymbiosis in the earliest lineages of terrestrial Fungi.</title>
        <authorList>
            <consortium name="DOE Joint Genome Institute"/>
            <person name="Uehling J."/>
            <person name="Gryganskyi A."/>
            <person name="Hameed K."/>
            <person name="Tschaplinski T."/>
            <person name="Misztal P."/>
            <person name="Wu S."/>
            <person name="Desiro A."/>
            <person name="Vande Pol N."/>
            <person name="Du Z.-Y."/>
            <person name="Zienkiewicz A."/>
            <person name="Zienkiewicz K."/>
            <person name="Morin E."/>
            <person name="Tisserant E."/>
            <person name="Splivallo R."/>
            <person name="Hainaut M."/>
            <person name="Henrissat B."/>
            <person name="Ohm R."/>
            <person name="Kuo A."/>
            <person name="Yan J."/>
            <person name="Lipzen A."/>
            <person name="Nolan M."/>
            <person name="Labutti K."/>
            <person name="Barry K."/>
            <person name="Goldstein A."/>
            <person name="Labbe J."/>
            <person name="Schadt C."/>
            <person name="Tuskan G."/>
            <person name="Grigoriev I."/>
            <person name="Martin F."/>
            <person name="Vilgalys R."/>
            <person name="Bonito G."/>
        </authorList>
    </citation>
    <scope>NUCLEOTIDE SEQUENCE [LARGE SCALE GENOMIC DNA]</scope>
    <source>
        <strain evidence="7 8">AG-77</strain>
    </source>
</reference>
<keyword evidence="2" id="KW-0808">Transferase</keyword>
<feature type="region of interest" description="Disordered" evidence="5">
    <location>
        <begin position="467"/>
        <end position="539"/>
    </location>
</feature>
<evidence type="ECO:0000256" key="6">
    <source>
        <dbReference type="SAM" id="Phobius"/>
    </source>
</evidence>
<organism evidence="7 8">
    <name type="scientific">Linnemannia elongata AG-77</name>
    <dbReference type="NCBI Taxonomy" id="1314771"/>
    <lineage>
        <taxon>Eukaryota</taxon>
        <taxon>Fungi</taxon>
        <taxon>Fungi incertae sedis</taxon>
        <taxon>Mucoromycota</taxon>
        <taxon>Mortierellomycotina</taxon>
        <taxon>Mortierellomycetes</taxon>
        <taxon>Mortierellales</taxon>
        <taxon>Mortierellaceae</taxon>
        <taxon>Linnemannia</taxon>
    </lineage>
</organism>
<keyword evidence="6" id="KW-1133">Transmembrane helix</keyword>
<dbReference type="Proteomes" id="UP000078512">
    <property type="component" value="Unassembled WGS sequence"/>
</dbReference>
<dbReference type="OrthoDB" id="2431312at2759"/>
<protein>
    <recommendedName>
        <fullName evidence="1">receptor protein-tyrosine kinase</fullName>
        <ecNumber evidence="1">2.7.10.1</ecNumber>
    </recommendedName>
</protein>
<dbReference type="GO" id="GO:0004714">
    <property type="term" value="F:transmembrane receptor protein tyrosine kinase activity"/>
    <property type="evidence" value="ECO:0007669"/>
    <property type="project" value="UniProtKB-EC"/>
</dbReference>
<name>A0A197K8V1_9FUNG</name>